<keyword evidence="4 7" id="KW-0694">RNA-binding</keyword>
<dbReference type="Gene3D" id="3.30.1440.10">
    <property type="match status" value="1"/>
</dbReference>
<dbReference type="AlphaFoldDB" id="A0A7C3SP48"/>
<dbReference type="FunFam" id="3.30.1440.10:FF:000002">
    <property type="entry name" value="60S ribosomal protein L11"/>
    <property type="match status" value="1"/>
</dbReference>
<reference evidence="11" key="1">
    <citation type="journal article" date="2020" name="mSystems">
        <title>Genome- and Community-Level Interaction Insights into Carbon Utilization and Element Cycling Functions of Hydrothermarchaeota in Hydrothermal Sediment.</title>
        <authorList>
            <person name="Zhou Z."/>
            <person name="Liu Y."/>
            <person name="Xu W."/>
            <person name="Pan J."/>
            <person name="Luo Z.H."/>
            <person name="Li M."/>
        </authorList>
    </citation>
    <scope>NUCLEOTIDE SEQUENCE [LARGE SCALE GENOMIC DNA]</scope>
    <source>
        <strain evidence="11">SpSt-8</strain>
    </source>
</reference>
<dbReference type="GO" id="GO:0003735">
    <property type="term" value="F:structural constituent of ribosome"/>
    <property type="evidence" value="ECO:0007669"/>
    <property type="project" value="InterPro"/>
</dbReference>
<keyword evidence="2 7" id="KW-0820">tRNA-binding</keyword>
<evidence type="ECO:0000256" key="6">
    <source>
        <dbReference type="ARBA" id="ARBA00023274"/>
    </source>
</evidence>
<evidence type="ECO:0000256" key="8">
    <source>
        <dbReference type="RuleBase" id="RU003930"/>
    </source>
</evidence>
<evidence type="ECO:0000313" key="11">
    <source>
        <dbReference type="EMBL" id="HGB25417.1"/>
    </source>
</evidence>
<comment type="subunit">
    <text evidence="7">Part of the 50S ribosomal subunit; contacts the 5S rRNA and probably tRNA. Forms a bridge to the 30S subunit in the 70S ribosome.</text>
</comment>
<comment type="function">
    <text evidence="7">This is 1 of the proteins that bind and probably mediate the attachment of the 5S RNA into the large ribosomal subunit, where it forms part of the central protuberance. In the 70S ribosome it contacts protein S13 of the 30S subunit (bridge B1b), connecting the 2 subunits; this bridge is implicated in subunit movement. May contact the P site tRNA; the 5S rRNA and some of its associated proteins might help stabilize positioning of ribosome-bound tRNAs.</text>
</comment>
<comment type="caution">
    <text evidence="11">The sequence shown here is derived from an EMBL/GenBank/DDBJ whole genome shotgun (WGS) entry which is preliminary data.</text>
</comment>
<evidence type="ECO:0000256" key="7">
    <source>
        <dbReference type="HAMAP-Rule" id="MF_01333"/>
    </source>
</evidence>
<dbReference type="NCBIfam" id="NF003258">
    <property type="entry name" value="PRK04219.1"/>
    <property type="match status" value="1"/>
</dbReference>
<evidence type="ECO:0000256" key="4">
    <source>
        <dbReference type="ARBA" id="ARBA00022884"/>
    </source>
</evidence>
<dbReference type="Pfam" id="PF00673">
    <property type="entry name" value="Ribosomal_L5_C"/>
    <property type="match status" value="1"/>
</dbReference>
<dbReference type="HAMAP" id="MF_01333_A">
    <property type="entry name" value="Ribosomal_uL5_A"/>
    <property type="match status" value="1"/>
</dbReference>
<dbReference type="GO" id="GO:0005840">
    <property type="term" value="C:ribosome"/>
    <property type="evidence" value="ECO:0007669"/>
    <property type="project" value="UniProtKB-KW"/>
</dbReference>
<accession>A0A7C3SP48</accession>
<name>A0A7C3SP48_THEPE</name>
<evidence type="ECO:0000256" key="5">
    <source>
        <dbReference type="ARBA" id="ARBA00022980"/>
    </source>
</evidence>
<dbReference type="GO" id="GO:0019843">
    <property type="term" value="F:rRNA binding"/>
    <property type="evidence" value="ECO:0007669"/>
    <property type="project" value="UniProtKB-UniRule"/>
</dbReference>
<dbReference type="PANTHER" id="PTHR11994">
    <property type="entry name" value="60S RIBOSOMAL PROTEIN L11-RELATED"/>
    <property type="match status" value="1"/>
</dbReference>
<dbReference type="InterPro" id="IPR031309">
    <property type="entry name" value="Ribosomal_uL5_C"/>
</dbReference>
<dbReference type="PIRSF" id="PIRSF002161">
    <property type="entry name" value="Ribosomal_L5"/>
    <property type="match status" value="1"/>
</dbReference>
<organism evidence="11">
    <name type="scientific">Thermofilum pendens</name>
    <dbReference type="NCBI Taxonomy" id="2269"/>
    <lineage>
        <taxon>Archaea</taxon>
        <taxon>Thermoproteota</taxon>
        <taxon>Thermoprotei</taxon>
        <taxon>Thermofilales</taxon>
        <taxon>Thermofilaceae</taxon>
        <taxon>Thermofilum</taxon>
    </lineage>
</organism>
<feature type="domain" description="Large ribosomal subunit protein uL5 N-terminal" evidence="9">
    <location>
        <begin position="13"/>
        <end position="66"/>
    </location>
</feature>
<comment type="similarity">
    <text evidence="1 7 8">Belongs to the universal ribosomal protein uL5 family.</text>
</comment>
<dbReference type="InterPro" id="IPR002132">
    <property type="entry name" value="Ribosomal_uL5"/>
</dbReference>
<keyword evidence="3 7" id="KW-0699">rRNA-binding</keyword>
<dbReference type="GO" id="GO:0000049">
    <property type="term" value="F:tRNA binding"/>
    <property type="evidence" value="ECO:0007669"/>
    <property type="project" value="UniProtKB-UniRule"/>
</dbReference>
<dbReference type="Pfam" id="PF00281">
    <property type="entry name" value="Ribosomal_L5"/>
    <property type="match status" value="1"/>
</dbReference>
<dbReference type="InterPro" id="IPR022803">
    <property type="entry name" value="Ribosomal_uL5_dom_sf"/>
</dbReference>
<evidence type="ECO:0000256" key="2">
    <source>
        <dbReference type="ARBA" id="ARBA00022555"/>
    </source>
</evidence>
<evidence type="ECO:0000259" key="9">
    <source>
        <dbReference type="Pfam" id="PF00281"/>
    </source>
</evidence>
<keyword evidence="5 7" id="KW-0689">Ribosomal protein</keyword>
<evidence type="ECO:0000256" key="1">
    <source>
        <dbReference type="ARBA" id="ARBA00008553"/>
    </source>
</evidence>
<evidence type="ECO:0000259" key="10">
    <source>
        <dbReference type="Pfam" id="PF00673"/>
    </source>
</evidence>
<dbReference type="SUPFAM" id="SSF55282">
    <property type="entry name" value="RL5-like"/>
    <property type="match status" value="1"/>
</dbReference>
<dbReference type="GO" id="GO:0006412">
    <property type="term" value="P:translation"/>
    <property type="evidence" value="ECO:0007669"/>
    <property type="project" value="UniProtKB-UniRule"/>
</dbReference>
<protein>
    <recommendedName>
        <fullName evidence="7">Large ribosomal subunit protein uL5</fullName>
    </recommendedName>
</protein>
<dbReference type="EMBL" id="DTIB01000091">
    <property type="protein sequence ID" value="HGB25417.1"/>
    <property type="molecule type" value="Genomic_DNA"/>
</dbReference>
<dbReference type="InterPro" id="IPR057266">
    <property type="entry name" value="Ribosomal_uL5_euk/arc-type"/>
</dbReference>
<keyword evidence="6 7" id="KW-0687">Ribonucleoprotein</keyword>
<dbReference type="InterPro" id="IPR031310">
    <property type="entry name" value="Ribosomal_uL5_N"/>
</dbReference>
<dbReference type="InterPro" id="IPR022804">
    <property type="entry name" value="Ribosomal_uL5_arc"/>
</dbReference>
<feature type="domain" description="Large ribosomal subunit protein uL5 C-terminal" evidence="10">
    <location>
        <begin position="71"/>
        <end position="169"/>
    </location>
</feature>
<proteinExistence type="inferred from homology"/>
<evidence type="ECO:0000256" key="3">
    <source>
        <dbReference type="ARBA" id="ARBA00022730"/>
    </source>
</evidence>
<dbReference type="GO" id="GO:1990904">
    <property type="term" value="C:ribonucleoprotein complex"/>
    <property type="evidence" value="ECO:0007669"/>
    <property type="project" value="UniProtKB-KW"/>
</dbReference>
<gene>
    <name evidence="7" type="primary">rpl5</name>
    <name evidence="11" type="ORF">ENV88_05210</name>
</gene>
<sequence>MSSGKGPYLDVGHPMRRVFIGKVVVNMGVGESGERLAKAAKLLKELTGQEPSFRRARKSIKEFGIKKGENIAVMVTLRGERAISFLKRALAAVDYKIPESSIDKHGNFAFGVREHILLPGVKYDPEVGIFGFDVIVAMERPGYRVARRRRKRSRVPPRHRVTKEETIMFLEKVLGVKVTRGR</sequence>